<sequence>MVAKQKIEYNPLFSKEMAATIRKNTKECDTSCRAIKSTLLSLYPNEQETIEKVWRKGKRKIISFALRKMESEGDNVNIELIQVLANARSFMKNINDSMYHSLLDIKISSLNLPKMTLSNEPEKVVGKNKGIWRPFDV</sequence>
<proteinExistence type="predicted"/>
<reference evidence="1" key="1">
    <citation type="submission" date="2014-07" db="EMBL/GenBank/DDBJ databases">
        <authorList>
            <person name="Martin A.A"/>
            <person name="De Silva N."/>
        </authorList>
    </citation>
    <scope>NUCLEOTIDE SEQUENCE</scope>
</reference>
<evidence type="ECO:0000313" key="1">
    <source>
        <dbReference type="Proteomes" id="UP000035680"/>
    </source>
</evidence>
<evidence type="ECO:0000313" key="2">
    <source>
        <dbReference type="WBParaSite" id="SVE_1230300.1"/>
    </source>
</evidence>
<name>A0A0K0FR86_STRVS</name>
<accession>A0A0K0FR86</accession>
<organism evidence="1 2">
    <name type="scientific">Strongyloides venezuelensis</name>
    <name type="common">Threadworm</name>
    <dbReference type="NCBI Taxonomy" id="75913"/>
    <lineage>
        <taxon>Eukaryota</taxon>
        <taxon>Metazoa</taxon>
        <taxon>Ecdysozoa</taxon>
        <taxon>Nematoda</taxon>
        <taxon>Chromadorea</taxon>
        <taxon>Rhabditida</taxon>
        <taxon>Tylenchina</taxon>
        <taxon>Panagrolaimomorpha</taxon>
        <taxon>Strongyloidoidea</taxon>
        <taxon>Strongyloididae</taxon>
        <taxon>Strongyloides</taxon>
    </lineage>
</organism>
<dbReference type="WBParaSite" id="SVE_1230300.1">
    <property type="protein sequence ID" value="SVE_1230300.1"/>
    <property type="gene ID" value="SVE_1230300"/>
</dbReference>
<keyword evidence="1" id="KW-1185">Reference proteome</keyword>
<dbReference type="AlphaFoldDB" id="A0A0K0FR86"/>
<dbReference type="Proteomes" id="UP000035680">
    <property type="component" value="Unassembled WGS sequence"/>
</dbReference>
<reference evidence="2" key="2">
    <citation type="submission" date="2015-08" db="UniProtKB">
        <authorList>
            <consortium name="WormBaseParasite"/>
        </authorList>
    </citation>
    <scope>IDENTIFICATION</scope>
</reference>
<protein>
    <submittedName>
        <fullName evidence="2">Transposase</fullName>
    </submittedName>
</protein>